<dbReference type="Pfam" id="PF19271">
    <property type="entry name" value="Nis1"/>
    <property type="match status" value="1"/>
</dbReference>
<gene>
    <name evidence="2" type="ORF">V5O48_009109</name>
</gene>
<evidence type="ECO:0000313" key="2">
    <source>
        <dbReference type="EMBL" id="KAL0572860.1"/>
    </source>
</evidence>
<reference evidence="2 3" key="1">
    <citation type="submission" date="2024-02" db="EMBL/GenBank/DDBJ databases">
        <title>A draft genome for the cacao thread blight pathogen Marasmius crinis-equi.</title>
        <authorList>
            <person name="Cohen S.P."/>
            <person name="Baruah I.K."/>
            <person name="Amoako-Attah I."/>
            <person name="Bukari Y."/>
            <person name="Meinhardt L.W."/>
            <person name="Bailey B.A."/>
        </authorList>
    </citation>
    <scope>NUCLEOTIDE SEQUENCE [LARGE SCALE GENOMIC DNA]</scope>
    <source>
        <strain evidence="2 3">GH-76</strain>
    </source>
</reference>
<evidence type="ECO:0000256" key="1">
    <source>
        <dbReference type="SAM" id="SignalP"/>
    </source>
</evidence>
<accession>A0ABR3FC13</accession>
<evidence type="ECO:0000313" key="3">
    <source>
        <dbReference type="Proteomes" id="UP001465976"/>
    </source>
</evidence>
<protein>
    <submittedName>
        <fullName evidence="2">Uncharacterized protein</fullName>
    </submittedName>
</protein>
<dbReference type="Proteomes" id="UP001465976">
    <property type="component" value="Unassembled WGS sequence"/>
</dbReference>
<dbReference type="EMBL" id="JBAHYK010000572">
    <property type="protein sequence ID" value="KAL0572860.1"/>
    <property type="molecule type" value="Genomic_DNA"/>
</dbReference>
<dbReference type="InterPro" id="IPR045469">
    <property type="entry name" value="Nis1"/>
</dbReference>
<comment type="caution">
    <text evidence="2">The sequence shown here is derived from an EMBL/GenBank/DDBJ whole genome shotgun (WGS) entry which is preliminary data.</text>
</comment>
<keyword evidence="3" id="KW-1185">Reference proteome</keyword>
<organism evidence="2 3">
    <name type="scientific">Marasmius crinis-equi</name>
    <dbReference type="NCBI Taxonomy" id="585013"/>
    <lineage>
        <taxon>Eukaryota</taxon>
        <taxon>Fungi</taxon>
        <taxon>Dikarya</taxon>
        <taxon>Basidiomycota</taxon>
        <taxon>Agaricomycotina</taxon>
        <taxon>Agaricomycetes</taxon>
        <taxon>Agaricomycetidae</taxon>
        <taxon>Agaricales</taxon>
        <taxon>Marasmiineae</taxon>
        <taxon>Marasmiaceae</taxon>
        <taxon>Marasmius</taxon>
    </lineage>
</organism>
<keyword evidence="1" id="KW-0732">Signal</keyword>
<proteinExistence type="predicted"/>
<feature type="signal peptide" evidence="1">
    <location>
        <begin position="1"/>
        <end position="19"/>
    </location>
</feature>
<feature type="chain" id="PRO_5045754258" evidence="1">
    <location>
        <begin position="20"/>
        <end position="144"/>
    </location>
</feature>
<name>A0ABR3FC13_9AGAR</name>
<sequence>MKFTRSALLAVITAASVAAQKAHIAVPVNGTSVSLGSDLLIEVARPNFQSSAEEVGIVISMVACSDSGACVPPQQGTGKILYKGPYNPQFKNDFPALPPHQNFTVKVPAEGAKGAAQIALTQFSLIGASGVPTTMFDVIHVNIL</sequence>